<reference evidence="1 2" key="1">
    <citation type="journal article" date="2013" name="Genome Announc.">
        <title>Draft Genome Sequence of Indibacter alkaliphilus Strain LW1T, Isolated from Lonar Lake, a Haloalkaline Lake in the Buldana District of Maharashtra, India.</title>
        <authorList>
            <person name="Singh A."/>
            <person name="Kumar Jangir P."/>
            <person name="Sharma R."/>
            <person name="Singh A."/>
            <person name="Kumar Pinnaka A."/>
            <person name="Shivaji S."/>
        </authorList>
    </citation>
    <scope>NUCLEOTIDE SEQUENCE [LARGE SCALE GENOMIC DNA]</scope>
    <source>
        <strain evidence="2">CCUG 57479 / KCTC 22604 / LW1</strain>
    </source>
</reference>
<evidence type="ECO:0000313" key="2">
    <source>
        <dbReference type="Proteomes" id="UP000006073"/>
    </source>
</evidence>
<keyword evidence="2" id="KW-1185">Reference proteome</keyword>
<sequence>MLLVMMVVLSAACTGPEEDFTPIDRTPPAQTEVTEETAVDEEETDEVVPDLPVRTFFEMDGHDFSVERNKTYRLRGYTQQSGDRLEVVLVRMERGEEVMYKIPGRGYNDESSYNVFWLLPGGGEPDAGFEISVSGGQGEKYDKVIVMVRN</sequence>
<dbReference type="Proteomes" id="UP000006073">
    <property type="component" value="Unassembled WGS sequence"/>
</dbReference>
<protein>
    <submittedName>
        <fullName evidence="1">Uncharacterized protein</fullName>
    </submittedName>
</protein>
<dbReference type="EMBL" id="ALWO02000045">
    <property type="protein sequence ID" value="EOZ93675.1"/>
    <property type="molecule type" value="Genomic_DNA"/>
</dbReference>
<proteinExistence type="predicted"/>
<accession>S2D9L4</accession>
<evidence type="ECO:0000313" key="1">
    <source>
        <dbReference type="EMBL" id="EOZ93675.1"/>
    </source>
</evidence>
<organism evidence="1 2">
    <name type="scientific">Indibacter alkaliphilus (strain CCUG 57479 / KCTC 22604 / LW1)</name>
    <dbReference type="NCBI Taxonomy" id="1189612"/>
    <lineage>
        <taxon>Bacteria</taxon>
        <taxon>Pseudomonadati</taxon>
        <taxon>Bacteroidota</taxon>
        <taxon>Cytophagia</taxon>
        <taxon>Cytophagales</taxon>
        <taxon>Cyclobacteriaceae</taxon>
    </lineage>
</organism>
<dbReference type="AlphaFoldDB" id="S2D9L4"/>
<gene>
    <name evidence="1" type="ORF">A33Q_3621</name>
</gene>
<name>S2D9L4_INDAL</name>
<comment type="caution">
    <text evidence="1">The sequence shown here is derived from an EMBL/GenBank/DDBJ whole genome shotgun (WGS) entry which is preliminary data.</text>
</comment>